<feature type="domain" description="ABC transmembrane type-1" evidence="10">
    <location>
        <begin position="248"/>
        <end position="526"/>
    </location>
</feature>
<keyword evidence="2 8" id="KW-0812">Transmembrane</keyword>
<evidence type="ECO:0000256" key="6">
    <source>
        <dbReference type="ARBA" id="ARBA00023136"/>
    </source>
</evidence>
<feature type="transmembrane region" description="Helical" evidence="8">
    <location>
        <begin position="244"/>
        <end position="270"/>
    </location>
</feature>
<evidence type="ECO:0000259" key="10">
    <source>
        <dbReference type="PROSITE" id="PS50929"/>
    </source>
</evidence>
<dbReference type="GO" id="GO:0015421">
    <property type="term" value="F:ABC-type oligopeptide transporter activity"/>
    <property type="evidence" value="ECO:0007669"/>
    <property type="project" value="TreeGrafter"/>
</dbReference>
<comment type="subcellular location">
    <subcellularLocation>
        <location evidence="1">Cell membrane</location>
        <topology evidence="1">Multi-pass membrane protein</topology>
    </subcellularLocation>
</comment>
<evidence type="ECO:0000256" key="3">
    <source>
        <dbReference type="ARBA" id="ARBA00022741"/>
    </source>
</evidence>
<gene>
    <name evidence="11" type="ORF">DI396_02335</name>
</gene>
<feature type="transmembrane region" description="Helical" evidence="8">
    <location>
        <begin position="479"/>
        <end position="506"/>
    </location>
</feature>
<dbReference type="OrthoDB" id="9808328at2"/>
<keyword evidence="4 11" id="KW-0067">ATP-binding</keyword>
<evidence type="ECO:0000313" key="11">
    <source>
        <dbReference type="EMBL" id="PYC49256.1"/>
    </source>
</evidence>
<evidence type="ECO:0000256" key="7">
    <source>
        <dbReference type="SAM" id="MobiDB-lite"/>
    </source>
</evidence>
<dbReference type="GO" id="GO:0016887">
    <property type="term" value="F:ATP hydrolysis activity"/>
    <property type="evidence" value="ECO:0007669"/>
    <property type="project" value="InterPro"/>
</dbReference>
<dbReference type="Gene3D" id="3.90.70.10">
    <property type="entry name" value="Cysteine proteinases"/>
    <property type="match status" value="1"/>
</dbReference>
<evidence type="ECO:0000256" key="5">
    <source>
        <dbReference type="ARBA" id="ARBA00022989"/>
    </source>
</evidence>
<evidence type="ECO:0000256" key="8">
    <source>
        <dbReference type="SAM" id="Phobius"/>
    </source>
</evidence>
<keyword evidence="5 8" id="KW-1133">Transmembrane helix</keyword>
<dbReference type="Proteomes" id="UP000248012">
    <property type="component" value="Unassembled WGS sequence"/>
</dbReference>
<comment type="caution">
    <text evidence="11">The sequence shown here is derived from an EMBL/GenBank/DDBJ whole genome shotgun (WGS) entry which is preliminary data.</text>
</comment>
<keyword evidence="3" id="KW-0547">Nucleotide-binding</keyword>
<evidence type="ECO:0000256" key="2">
    <source>
        <dbReference type="ARBA" id="ARBA00022692"/>
    </source>
</evidence>
<keyword evidence="12" id="KW-1185">Reference proteome</keyword>
<organism evidence="11 12">
    <name type="scientific">Litorivita pollutaquae</name>
    <dbReference type="NCBI Taxonomy" id="2200892"/>
    <lineage>
        <taxon>Bacteria</taxon>
        <taxon>Pseudomonadati</taxon>
        <taxon>Pseudomonadota</taxon>
        <taxon>Alphaproteobacteria</taxon>
        <taxon>Rhodobacterales</taxon>
        <taxon>Paracoccaceae</taxon>
        <taxon>Litorivita</taxon>
    </lineage>
</organism>
<dbReference type="Gene3D" id="1.20.1560.10">
    <property type="entry name" value="ABC transporter type 1, transmembrane domain"/>
    <property type="match status" value="1"/>
</dbReference>
<dbReference type="PROSITE" id="PS50893">
    <property type="entry name" value="ABC_TRANSPORTER_2"/>
    <property type="match status" value="1"/>
</dbReference>
<evidence type="ECO:0000259" key="9">
    <source>
        <dbReference type="PROSITE" id="PS50893"/>
    </source>
</evidence>
<feature type="region of interest" description="Disordered" evidence="7">
    <location>
        <begin position="1"/>
        <end position="37"/>
    </location>
</feature>
<feature type="transmembrane region" description="Helical" evidence="8">
    <location>
        <begin position="282"/>
        <end position="302"/>
    </location>
</feature>
<feature type="transmembrane region" description="Helical" evidence="8">
    <location>
        <begin position="354"/>
        <end position="377"/>
    </location>
</feature>
<dbReference type="SUPFAM" id="SSF90123">
    <property type="entry name" value="ABC transporter transmembrane region"/>
    <property type="match status" value="1"/>
</dbReference>
<evidence type="ECO:0000256" key="4">
    <source>
        <dbReference type="ARBA" id="ARBA00022840"/>
    </source>
</evidence>
<dbReference type="Gene3D" id="3.40.50.300">
    <property type="entry name" value="P-loop containing nucleotide triphosphate hydrolases"/>
    <property type="match status" value="1"/>
</dbReference>
<dbReference type="Pfam" id="PF00005">
    <property type="entry name" value="ABC_tran"/>
    <property type="match status" value="1"/>
</dbReference>
<dbReference type="GO" id="GO:0005524">
    <property type="term" value="F:ATP binding"/>
    <property type="evidence" value="ECO:0007669"/>
    <property type="project" value="UniProtKB-KW"/>
</dbReference>
<dbReference type="EMBL" id="QFVT01000002">
    <property type="protein sequence ID" value="PYC49256.1"/>
    <property type="molecule type" value="Genomic_DNA"/>
</dbReference>
<dbReference type="PROSITE" id="PS50929">
    <property type="entry name" value="ABC_TM1F"/>
    <property type="match status" value="1"/>
</dbReference>
<dbReference type="InterPro" id="IPR027417">
    <property type="entry name" value="P-loop_NTPase"/>
</dbReference>
<accession>A0A2V4NVY6</accession>
<evidence type="ECO:0000256" key="1">
    <source>
        <dbReference type="ARBA" id="ARBA00004651"/>
    </source>
</evidence>
<feature type="transmembrane region" description="Helical" evidence="8">
    <location>
        <begin position="383"/>
        <end position="401"/>
    </location>
</feature>
<name>A0A2V4NVY6_9RHOB</name>
<dbReference type="InterPro" id="IPR003593">
    <property type="entry name" value="AAA+_ATPase"/>
</dbReference>
<dbReference type="InterPro" id="IPR036640">
    <property type="entry name" value="ABC1_TM_sf"/>
</dbReference>
<dbReference type="SUPFAM" id="SSF52540">
    <property type="entry name" value="P-loop containing nucleoside triphosphate hydrolases"/>
    <property type="match status" value="1"/>
</dbReference>
<dbReference type="AlphaFoldDB" id="A0A2V4NVY6"/>
<dbReference type="GO" id="GO:0005886">
    <property type="term" value="C:plasma membrane"/>
    <property type="evidence" value="ECO:0007669"/>
    <property type="project" value="UniProtKB-SubCell"/>
</dbReference>
<feature type="domain" description="ABC transporter" evidence="9">
    <location>
        <begin position="560"/>
        <end position="795"/>
    </location>
</feature>
<dbReference type="InterPro" id="IPR039421">
    <property type="entry name" value="Type_1_exporter"/>
</dbReference>
<dbReference type="InterPro" id="IPR011527">
    <property type="entry name" value="ABC1_TM_dom"/>
</dbReference>
<protein>
    <submittedName>
        <fullName evidence="11">ABC transporter ATP-binding protein</fullName>
    </submittedName>
</protein>
<reference evidence="11 12" key="1">
    <citation type="submission" date="2018-05" db="EMBL/GenBank/DDBJ databases">
        <title>Oceanovita maritima gen. nov., sp. nov., a marine bacterium in the family Rhodobacteraceae isolated from surface seawater of Lundu port Xiamen, China.</title>
        <authorList>
            <person name="Hetharua B.H."/>
            <person name="Min D."/>
            <person name="Liao H."/>
            <person name="Tian Y."/>
        </authorList>
    </citation>
    <scope>NUCLEOTIDE SEQUENCE [LARGE SCALE GENOMIC DNA]</scope>
    <source>
        <strain evidence="11 12">FSX-11</strain>
    </source>
</reference>
<sequence length="795" mass="86064">MTSAAKRPVLKIASPKPQGAAPKAVSPARPPAPPVAKPSAAIVHLGAAVDAVRAANALPDMVARFVPGVGKSPAKTPVAALEDASHPVDAPRMTPEQIRTRAEMASVYAGLLGADTPAVDLRDVLTTAHENDPLRALARSLQSAGLVAEIASTATITPDLWPAMAAMTNGQIVLVLRQRGGELIVYDATCTDKRAHVDLSEFKEFFSGTLLHAEATLEHLSRAHSPKENSGHWFWSQFGRFRRYFVEIALGSLIANMLAVAVALFSLQVYDRVIPHQSEATLWVLAAGAGIALLLEACMKIARARLMDGAGRQIELSVQSILMDRILGMRSAAAGKSPASLFSSMREFGSVREFFTASTIGTLADIPFIFVFLALVASIAGPVVWVLIAGGILMVLPGFFLQKKMIRLTHETQGASAKSSRLLHEAIFELDTVKTQRGEDRFRRLWAELTTLSAVKSSDQRKIAAALSFWSQGVQQATYVSAVIFGTYLVFAGQFTVGSIIAVGILTGRTLGPLTQLSGTMARWGNVKAALDGLDAIAHSEQDEEEARRYLRREALRGQYELRKVMFRYDEDGGIDLDVPQLKISSGEHLAILGANGSGKSTLLKLMSGLYEPSEGRILLDGTGMNQIAPRDLRRGIGYLGQDVRLFSGTLRENLNLTMMERDDDRLMEALDFAGLGPFVKAHHKGLDLVIRDGGEGLSVGQRQSIGWARLWLQDPKVCLLDEPTAALDQTLENTLVSRLEDWLEGRTAIIATHRVPILKLTERTLIMQGGRLTVDGPRDDVLAHLGRKPKAKGA</sequence>
<proteinExistence type="predicted"/>
<dbReference type="Pfam" id="PF00664">
    <property type="entry name" value="ABC_membrane"/>
    <property type="match status" value="1"/>
</dbReference>
<dbReference type="SMART" id="SM00382">
    <property type="entry name" value="AAA"/>
    <property type="match status" value="1"/>
</dbReference>
<dbReference type="PANTHER" id="PTHR43394">
    <property type="entry name" value="ATP-DEPENDENT PERMEASE MDL1, MITOCHONDRIAL"/>
    <property type="match status" value="1"/>
</dbReference>
<dbReference type="InterPro" id="IPR003439">
    <property type="entry name" value="ABC_transporter-like_ATP-bd"/>
</dbReference>
<evidence type="ECO:0000313" key="12">
    <source>
        <dbReference type="Proteomes" id="UP000248012"/>
    </source>
</evidence>
<keyword evidence="6 8" id="KW-0472">Membrane</keyword>
<dbReference type="PANTHER" id="PTHR43394:SF1">
    <property type="entry name" value="ATP-BINDING CASSETTE SUB-FAMILY B MEMBER 10, MITOCHONDRIAL"/>
    <property type="match status" value="1"/>
</dbReference>